<keyword evidence="4" id="KW-0408">Iron</keyword>
<dbReference type="EMBL" id="QBMP01000232">
    <property type="protein sequence ID" value="PZO48655.1"/>
    <property type="molecule type" value="Genomic_DNA"/>
</dbReference>
<dbReference type="GO" id="GO:0051536">
    <property type="term" value="F:iron-sulfur cluster binding"/>
    <property type="evidence" value="ECO:0007669"/>
    <property type="project" value="UniProtKB-KW"/>
</dbReference>
<evidence type="ECO:0000256" key="1">
    <source>
        <dbReference type="ARBA" id="ARBA00001966"/>
    </source>
</evidence>
<feature type="domain" description="Radical SAM core" evidence="6">
    <location>
        <begin position="4"/>
        <end position="105"/>
    </location>
</feature>
<feature type="non-terminal residue" evidence="7">
    <location>
        <position position="107"/>
    </location>
</feature>
<keyword evidence="5" id="KW-0411">Iron-sulfur</keyword>
<comment type="caution">
    <text evidence="7">The sequence shown here is derived from an EMBL/GenBank/DDBJ whole genome shotgun (WGS) entry which is preliminary data.</text>
</comment>
<keyword evidence="2" id="KW-0949">S-adenosyl-L-methionine</keyword>
<keyword evidence="3" id="KW-0479">Metal-binding</keyword>
<organism evidence="7 8">
    <name type="scientific">Phormidesmis priestleyi</name>
    <dbReference type="NCBI Taxonomy" id="268141"/>
    <lineage>
        <taxon>Bacteria</taxon>
        <taxon>Bacillati</taxon>
        <taxon>Cyanobacteriota</taxon>
        <taxon>Cyanophyceae</taxon>
        <taxon>Leptolyngbyales</taxon>
        <taxon>Leptolyngbyaceae</taxon>
        <taxon>Phormidesmis</taxon>
    </lineage>
</organism>
<dbReference type="PANTHER" id="PTHR43409:SF3">
    <property type="entry name" value="HYPOTHETICAL METHYLTRANSFERASE"/>
    <property type="match status" value="1"/>
</dbReference>
<dbReference type="STRING" id="1850361.GCA_001650195_02426"/>
<dbReference type="SUPFAM" id="SSF102114">
    <property type="entry name" value="Radical SAM enzymes"/>
    <property type="match status" value="1"/>
</dbReference>
<dbReference type="PANTHER" id="PTHR43409">
    <property type="entry name" value="ANAEROBIC MAGNESIUM-PROTOPORPHYRIN IX MONOMETHYL ESTER CYCLASE-RELATED"/>
    <property type="match status" value="1"/>
</dbReference>
<evidence type="ECO:0000256" key="4">
    <source>
        <dbReference type="ARBA" id="ARBA00023004"/>
    </source>
</evidence>
<reference evidence="8" key="1">
    <citation type="submission" date="2018-04" db="EMBL/GenBank/DDBJ databases">
        <authorList>
            <person name="Cornet L."/>
        </authorList>
    </citation>
    <scope>NUCLEOTIDE SEQUENCE [LARGE SCALE GENOMIC DNA]</scope>
</reference>
<evidence type="ECO:0000256" key="3">
    <source>
        <dbReference type="ARBA" id="ARBA00022723"/>
    </source>
</evidence>
<dbReference type="Pfam" id="PF04055">
    <property type="entry name" value="Radical_SAM"/>
    <property type="match status" value="1"/>
</dbReference>
<feature type="non-terminal residue" evidence="7">
    <location>
        <position position="1"/>
    </location>
</feature>
<dbReference type="Proteomes" id="UP000249794">
    <property type="component" value="Unassembled WGS sequence"/>
</dbReference>
<reference evidence="7 8" key="2">
    <citation type="submission" date="2018-06" db="EMBL/GenBank/DDBJ databases">
        <title>Metagenomic assembly of (sub)arctic Cyanobacteria and their associated microbiome from non-axenic cultures.</title>
        <authorList>
            <person name="Baurain D."/>
        </authorList>
    </citation>
    <scope>NUCLEOTIDE SEQUENCE [LARGE SCALE GENOMIC DNA]</scope>
    <source>
        <strain evidence="7">ULC027bin1</strain>
    </source>
</reference>
<comment type="cofactor">
    <cofactor evidence="1">
        <name>[4Fe-4S] cluster</name>
        <dbReference type="ChEBI" id="CHEBI:49883"/>
    </cofactor>
</comment>
<evidence type="ECO:0000259" key="6">
    <source>
        <dbReference type="Pfam" id="PF04055"/>
    </source>
</evidence>
<dbReference type="InterPro" id="IPR058240">
    <property type="entry name" value="rSAM_sf"/>
</dbReference>
<evidence type="ECO:0000256" key="2">
    <source>
        <dbReference type="ARBA" id="ARBA00022691"/>
    </source>
</evidence>
<dbReference type="InterPro" id="IPR051198">
    <property type="entry name" value="BchE-like"/>
</dbReference>
<name>A0A2W4YRA0_9CYAN</name>
<gene>
    <name evidence="7" type="ORF">DCF15_17700</name>
</gene>
<dbReference type="AlphaFoldDB" id="A0A2W4YRA0"/>
<evidence type="ECO:0000313" key="7">
    <source>
        <dbReference type="EMBL" id="PZO48655.1"/>
    </source>
</evidence>
<dbReference type="InterPro" id="IPR007197">
    <property type="entry name" value="rSAM"/>
</dbReference>
<dbReference type="GO" id="GO:0046872">
    <property type="term" value="F:metal ion binding"/>
    <property type="evidence" value="ECO:0007669"/>
    <property type="project" value="UniProtKB-KW"/>
</dbReference>
<evidence type="ECO:0000256" key="5">
    <source>
        <dbReference type="ARBA" id="ARBA00023014"/>
    </source>
</evidence>
<dbReference type="GO" id="GO:0003824">
    <property type="term" value="F:catalytic activity"/>
    <property type="evidence" value="ECO:0007669"/>
    <property type="project" value="InterPro"/>
</dbReference>
<evidence type="ECO:0000313" key="8">
    <source>
        <dbReference type="Proteomes" id="UP000249794"/>
    </source>
</evidence>
<dbReference type="GO" id="GO:0005829">
    <property type="term" value="C:cytosol"/>
    <property type="evidence" value="ECO:0007669"/>
    <property type="project" value="TreeGrafter"/>
</dbReference>
<protein>
    <submittedName>
        <fullName evidence="7">B12-binding domain-containing radical SAM protein</fullName>
    </submittedName>
</protein>
<proteinExistence type="predicted"/>
<sequence>VLYGRKPRTKSPEQMIAELEALYELGWRRSIFMVDDNFIGNKRNVKLMLKALAPWMKEKGYPFTFSTEASVDLANDQEMMDMMTECNFGAVFLGVETPDEDSLKVTQ</sequence>
<accession>A0A2W4YRA0</accession>